<evidence type="ECO:0000256" key="8">
    <source>
        <dbReference type="ARBA" id="ARBA00022729"/>
    </source>
</evidence>
<dbReference type="Pfam" id="PF05404">
    <property type="entry name" value="TRAP-delta"/>
    <property type="match status" value="1"/>
</dbReference>
<comment type="similarity">
    <text evidence="3">Belongs to the TRAP-delta family.</text>
</comment>
<gene>
    <name evidence="18" type="primary">LOC109477433</name>
</gene>
<comment type="subunit">
    <text evidence="4">Heterotetramer of TRAP-alpha, TRAP-beta, TRAP-delta and TRAP-gamma.</text>
</comment>
<dbReference type="PANTHER" id="PTHR12731:SF1">
    <property type="entry name" value="TRANSLOCON-ASSOCIATED PROTEIN SUBUNIT DELTA"/>
    <property type="match status" value="1"/>
</dbReference>
<feature type="transmembrane region" description="Helical" evidence="15">
    <location>
        <begin position="146"/>
        <end position="165"/>
    </location>
</feature>
<dbReference type="KEGG" id="bbel:109477433"/>
<evidence type="ECO:0000256" key="10">
    <source>
        <dbReference type="ARBA" id="ARBA00022843"/>
    </source>
</evidence>
<evidence type="ECO:0000313" key="18">
    <source>
        <dbReference type="RefSeq" id="XP_019634260.1"/>
    </source>
</evidence>
<evidence type="ECO:0000256" key="7">
    <source>
        <dbReference type="ARBA" id="ARBA00022692"/>
    </source>
</evidence>
<proteinExistence type="inferred from homology"/>
<keyword evidence="6" id="KW-1017">Isopeptide bond</keyword>
<evidence type="ECO:0000256" key="3">
    <source>
        <dbReference type="ARBA" id="ARBA00009294"/>
    </source>
</evidence>
<keyword evidence="10" id="KW-0832">Ubl conjugation</keyword>
<keyword evidence="8 16" id="KW-0732">Signal</keyword>
<sequence>MASWTKMFALFSLVLLFFCSSNAQTCVGPTVEATSFTSAEANLAMETTFLVEFTLSCKNAAKDLVLHADIGDRQFPVSRSADGMRYQISWTAEHKQAPAGSYEVRFFDDEGFAALRKAQRSDQDVNAVSSLFTITVHHRGVSQGPWASSPTVAAVAAFAVWLFAYRAKRQIQD</sequence>
<keyword evidence="11 15" id="KW-1133">Transmembrane helix</keyword>
<evidence type="ECO:0000256" key="12">
    <source>
        <dbReference type="ARBA" id="ARBA00023136"/>
    </source>
</evidence>
<comment type="subcellular location">
    <subcellularLocation>
        <location evidence="2">Endoplasmic reticulum membrane</location>
        <topology evidence="2">Single-pass type I membrane protein</topology>
    </subcellularLocation>
</comment>
<comment type="function">
    <text evidence="1">TRAP proteins are part of a complex whose function is to bind calcium to the ER membrane and thereby regulate the retention of ER resident proteins.</text>
</comment>
<reference evidence="18" key="1">
    <citation type="submission" date="2025-08" db="UniProtKB">
        <authorList>
            <consortium name="RefSeq"/>
        </authorList>
    </citation>
    <scope>IDENTIFICATION</scope>
    <source>
        <tissue evidence="18">Gonad</tissue>
    </source>
</reference>
<evidence type="ECO:0000256" key="13">
    <source>
        <dbReference type="ARBA" id="ARBA00023157"/>
    </source>
</evidence>
<dbReference type="Proteomes" id="UP000515135">
    <property type="component" value="Unplaced"/>
</dbReference>
<name>A0A6P4YY31_BRABE</name>
<feature type="signal peptide" evidence="16">
    <location>
        <begin position="1"/>
        <end position="23"/>
    </location>
</feature>
<evidence type="ECO:0000256" key="2">
    <source>
        <dbReference type="ARBA" id="ARBA00004115"/>
    </source>
</evidence>
<keyword evidence="9" id="KW-0256">Endoplasmic reticulum</keyword>
<keyword evidence="7 15" id="KW-0812">Transmembrane</keyword>
<dbReference type="AlphaFoldDB" id="A0A6P4YY31"/>
<evidence type="ECO:0000256" key="9">
    <source>
        <dbReference type="ARBA" id="ARBA00022824"/>
    </source>
</evidence>
<keyword evidence="17" id="KW-1185">Reference proteome</keyword>
<dbReference type="OrthoDB" id="10055808at2759"/>
<dbReference type="RefSeq" id="XP_019634260.1">
    <property type="nucleotide sequence ID" value="XM_019778701.1"/>
</dbReference>
<evidence type="ECO:0000256" key="16">
    <source>
        <dbReference type="SAM" id="SignalP"/>
    </source>
</evidence>
<evidence type="ECO:0000256" key="1">
    <source>
        <dbReference type="ARBA" id="ARBA00002838"/>
    </source>
</evidence>
<keyword evidence="12 15" id="KW-0472">Membrane</keyword>
<dbReference type="InterPro" id="IPR008855">
    <property type="entry name" value="TRAP-delta"/>
</dbReference>
<evidence type="ECO:0000256" key="15">
    <source>
        <dbReference type="SAM" id="Phobius"/>
    </source>
</evidence>
<evidence type="ECO:0000256" key="14">
    <source>
        <dbReference type="ARBA" id="ARBA00031791"/>
    </source>
</evidence>
<evidence type="ECO:0000256" key="5">
    <source>
        <dbReference type="ARBA" id="ARBA00014387"/>
    </source>
</evidence>
<dbReference type="GO" id="GO:0005789">
    <property type="term" value="C:endoplasmic reticulum membrane"/>
    <property type="evidence" value="ECO:0007669"/>
    <property type="project" value="UniProtKB-SubCell"/>
</dbReference>
<evidence type="ECO:0000256" key="6">
    <source>
        <dbReference type="ARBA" id="ARBA00022499"/>
    </source>
</evidence>
<protein>
    <recommendedName>
        <fullName evidence="5">Translocon-associated protein subunit delta</fullName>
    </recommendedName>
    <alternativeName>
        <fullName evidence="14">Signal sequence receptor subunit delta</fullName>
    </alternativeName>
</protein>
<dbReference type="PANTHER" id="PTHR12731">
    <property type="entry name" value="TRANSLOCON-ASSOCIATED PROTEIN, DELTA SUBUNIT"/>
    <property type="match status" value="1"/>
</dbReference>
<feature type="chain" id="PRO_5027670086" description="Translocon-associated protein subunit delta" evidence="16">
    <location>
        <begin position="24"/>
        <end position="173"/>
    </location>
</feature>
<dbReference type="GeneID" id="109477433"/>
<evidence type="ECO:0000313" key="17">
    <source>
        <dbReference type="Proteomes" id="UP000515135"/>
    </source>
</evidence>
<evidence type="ECO:0000256" key="4">
    <source>
        <dbReference type="ARBA" id="ARBA00011819"/>
    </source>
</evidence>
<evidence type="ECO:0000256" key="11">
    <source>
        <dbReference type="ARBA" id="ARBA00022989"/>
    </source>
</evidence>
<accession>A0A6P4YY31</accession>
<organism evidence="17 18">
    <name type="scientific">Branchiostoma belcheri</name>
    <name type="common">Amphioxus</name>
    <dbReference type="NCBI Taxonomy" id="7741"/>
    <lineage>
        <taxon>Eukaryota</taxon>
        <taxon>Metazoa</taxon>
        <taxon>Chordata</taxon>
        <taxon>Cephalochordata</taxon>
        <taxon>Leptocardii</taxon>
        <taxon>Amphioxiformes</taxon>
        <taxon>Branchiostomatidae</taxon>
        <taxon>Branchiostoma</taxon>
    </lineage>
</organism>
<keyword evidence="13" id="KW-1015">Disulfide bond</keyword>